<comment type="caution">
    <text evidence="1">The sequence shown here is derived from an EMBL/GenBank/DDBJ whole genome shotgun (WGS) entry which is preliminary data.</text>
</comment>
<keyword evidence="2" id="KW-1185">Reference proteome</keyword>
<evidence type="ECO:0008006" key="3">
    <source>
        <dbReference type="Google" id="ProtNLM"/>
    </source>
</evidence>
<evidence type="ECO:0000313" key="2">
    <source>
        <dbReference type="Proteomes" id="UP001549119"/>
    </source>
</evidence>
<evidence type="ECO:0000313" key="1">
    <source>
        <dbReference type="EMBL" id="MET3867894.1"/>
    </source>
</evidence>
<gene>
    <name evidence="1" type="ORF">ABIC20_005203</name>
</gene>
<dbReference type="RefSeq" id="WP_209650637.1">
    <property type="nucleotide sequence ID" value="NZ_JBEPNV010000001.1"/>
</dbReference>
<name>A0ABV2NMZ5_9HYPH</name>
<protein>
    <recommendedName>
        <fullName evidence="3">Phage tail protein</fullName>
    </recommendedName>
</protein>
<dbReference type="EMBL" id="JBEPNW010000002">
    <property type="protein sequence ID" value="MET3867894.1"/>
    <property type="molecule type" value="Genomic_DNA"/>
</dbReference>
<dbReference type="Proteomes" id="UP001549119">
    <property type="component" value="Unassembled WGS sequence"/>
</dbReference>
<organism evidence="1 2">
    <name type="scientific">Methylobacterium radiotolerans</name>
    <dbReference type="NCBI Taxonomy" id="31998"/>
    <lineage>
        <taxon>Bacteria</taxon>
        <taxon>Pseudomonadati</taxon>
        <taxon>Pseudomonadota</taxon>
        <taxon>Alphaproteobacteria</taxon>
        <taxon>Hyphomicrobiales</taxon>
        <taxon>Methylobacteriaceae</taxon>
        <taxon>Methylobacterium</taxon>
    </lineage>
</organism>
<accession>A0ABV2NMZ5</accession>
<proteinExistence type="predicted"/>
<sequence>MAIKTASGTRIWIGTAVDPDTVTLTSLKAITTWTEIKKVESFGDYGDESAAVEFSEVGRGRKEKAKGVRDAGTLALAVGLVQGDPGQLAMILAEGSSSNYAFRIETPDGPTDDDDNTIEYFAGLVMSKKKNVGTSDNVLRRNFSIGINSEIFEELGHIV</sequence>
<dbReference type="Gene3D" id="4.10.410.40">
    <property type="match status" value="1"/>
</dbReference>
<reference evidence="1 2" key="1">
    <citation type="submission" date="2024-06" db="EMBL/GenBank/DDBJ databases">
        <title>Genomics of switchgrass bacterial isolates.</title>
        <authorList>
            <person name="Shade A."/>
        </authorList>
    </citation>
    <scope>NUCLEOTIDE SEQUENCE [LARGE SCALE GENOMIC DNA]</scope>
    <source>
        <strain evidence="1 2">PvP084</strain>
    </source>
</reference>